<protein>
    <submittedName>
        <fullName evidence="4">Uncharacterized protein LOC109482994</fullName>
    </submittedName>
</protein>
<evidence type="ECO:0000256" key="1">
    <source>
        <dbReference type="SAM" id="MobiDB-lite"/>
    </source>
</evidence>
<dbReference type="OrthoDB" id="447743at2759"/>
<dbReference type="PANTHER" id="PTHR19446">
    <property type="entry name" value="REVERSE TRANSCRIPTASES"/>
    <property type="match status" value="1"/>
</dbReference>
<feature type="region of interest" description="Disordered" evidence="1">
    <location>
        <begin position="48"/>
        <end position="69"/>
    </location>
</feature>
<evidence type="ECO:0000259" key="2">
    <source>
        <dbReference type="PROSITE" id="PS50878"/>
    </source>
</evidence>
<evidence type="ECO:0000313" key="4">
    <source>
        <dbReference type="RefSeq" id="XP_019641511.1"/>
    </source>
</evidence>
<dbReference type="InterPro" id="IPR000477">
    <property type="entry name" value="RT_dom"/>
</dbReference>
<dbReference type="SUPFAM" id="SSF56672">
    <property type="entry name" value="DNA/RNA polymerases"/>
    <property type="match status" value="1"/>
</dbReference>
<reference evidence="4" key="1">
    <citation type="submission" date="2025-08" db="UniProtKB">
        <authorList>
            <consortium name="RefSeq"/>
        </authorList>
    </citation>
    <scope>IDENTIFICATION</scope>
    <source>
        <tissue evidence="4">Gonad</tissue>
    </source>
</reference>
<dbReference type="Pfam" id="PF00078">
    <property type="entry name" value="RVT_1"/>
    <property type="match status" value="1"/>
</dbReference>
<keyword evidence="3" id="KW-1185">Reference proteome</keyword>
<dbReference type="AlphaFoldDB" id="A0A6P5AHZ4"/>
<dbReference type="KEGG" id="bbel:109482994"/>
<dbReference type="InterPro" id="IPR043502">
    <property type="entry name" value="DNA/RNA_pol_sf"/>
</dbReference>
<evidence type="ECO:0000313" key="3">
    <source>
        <dbReference type="Proteomes" id="UP000515135"/>
    </source>
</evidence>
<organism evidence="3 4">
    <name type="scientific">Branchiostoma belcheri</name>
    <name type="common">Amphioxus</name>
    <dbReference type="NCBI Taxonomy" id="7741"/>
    <lineage>
        <taxon>Eukaryota</taxon>
        <taxon>Metazoa</taxon>
        <taxon>Chordata</taxon>
        <taxon>Cephalochordata</taxon>
        <taxon>Leptocardii</taxon>
        <taxon>Amphioxiformes</taxon>
        <taxon>Branchiostomatidae</taxon>
        <taxon>Branchiostoma</taxon>
    </lineage>
</organism>
<feature type="domain" description="Reverse transcriptase" evidence="2">
    <location>
        <begin position="236"/>
        <end position="528"/>
    </location>
</feature>
<gene>
    <name evidence="4" type="primary">LOC109482994</name>
</gene>
<proteinExistence type="predicted"/>
<name>A0A6P5AHZ4_BRABE</name>
<dbReference type="RefSeq" id="XP_019641511.1">
    <property type="nucleotide sequence ID" value="XM_019785952.1"/>
</dbReference>
<sequence length="653" mass="74191">MSDTKAWEHLDADLNQVLEASLAGAVERKVESLTAITYNLARERFGVEEKKKKSQQTTKQPNRREREIRQLRREIKALNKKYKRGPASEKEGIKQLTCQLRERLCRLRRAENVRKQRKQRANKRAQFVRDPFRFTKSLLGEAKSGRLASGKEEVEEFLREAHNDELRHEALEENSRIKPVPVPTKPLDTSEPTWKEVQDVVRKARAGSAPGPSGIPYKVYKKCPLLLRRLWRLLRRIWGKGVIPTSWKRAEGCFIPKEVDSSVINQFRTISLLCVECKIYFSVLARRLVTYITENQYIDTSVQKGGIPGFSGCLEHTGVLTQVIREAKANKSDLTVVWLDLANAYGSIPHGLIQVALDHYHVPASVKGMVTSYFGGIQLRFRTADFTTQWQNLEKGIVTGCTISPILFIMGMNLLIDAAATKAKGPRMNSGSRQPPIRGFMDDITLTTVTHVEARWMVAEIERKVNEHLRKWLGIPPSFTAVGLYTKSGQLQLPLSSVVEEYKVAKCRTVLLYSDSQDQKVREAGVTTRAGRKFKANELVAQAKNGKKIVMIELTVPWEEGCEEANERKRAKYQDLLQQCRDKGWQAWLFPVEVGCRGFPAQSVWKMLSAVGITGRDKKVAVRKMGEAAERASCWLWCRRETTSWKPGGADEQ</sequence>
<dbReference type="CDD" id="cd01650">
    <property type="entry name" value="RT_nLTR_like"/>
    <property type="match status" value="1"/>
</dbReference>
<accession>A0A6P5AHZ4</accession>
<dbReference type="GeneID" id="109482994"/>
<dbReference type="PROSITE" id="PS50878">
    <property type="entry name" value="RT_POL"/>
    <property type="match status" value="1"/>
</dbReference>
<dbReference type="Proteomes" id="UP000515135">
    <property type="component" value="Unplaced"/>
</dbReference>